<evidence type="ECO:0000313" key="2">
    <source>
        <dbReference type="EMBL" id="SBT71235.1"/>
    </source>
</evidence>
<gene>
    <name evidence="2" type="primary">PmlGA01_090014400</name>
    <name evidence="2" type="ORF">PMLGA01_090014400</name>
</gene>
<organism evidence="2 3">
    <name type="scientific">Plasmodium malariae</name>
    <dbReference type="NCBI Taxonomy" id="5858"/>
    <lineage>
        <taxon>Eukaryota</taxon>
        <taxon>Sar</taxon>
        <taxon>Alveolata</taxon>
        <taxon>Apicomplexa</taxon>
        <taxon>Aconoidasida</taxon>
        <taxon>Haemosporida</taxon>
        <taxon>Plasmodiidae</taxon>
        <taxon>Plasmodium</taxon>
        <taxon>Plasmodium (Plasmodium)</taxon>
    </lineage>
</organism>
<evidence type="ECO:0000256" key="1">
    <source>
        <dbReference type="SAM" id="MobiDB-lite"/>
    </source>
</evidence>
<proteinExistence type="predicted"/>
<feature type="compositionally biased region" description="Basic and acidic residues" evidence="1">
    <location>
        <begin position="173"/>
        <end position="220"/>
    </location>
</feature>
<evidence type="ECO:0000313" key="3">
    <source>
        <dbReference type="Proteomes" id="UP000219799"/>
    </source>
</evidence>
<protein>
    <submittedName>
        <fullName evidence="2">Uncharacterized protein</fullName>
    </submittedName>
</protein>
<dbReference type="AlphaFoldDB" id="A0A1C3KCD5"/>
<dbReference type="VEuPathDB" id="PlasmoDB:PmUG01_09023000"/>
<sequence length="372" mass="42945">MVKEENEKFSYVNKIKFTDITGDNRTDKRVEYLWNLALSTIYENAKLSTKYVTLIKKITKNNLIFDNICCHYCNLIYIPFYNCEIKKVQNKNTLLYKCFLCNRKRRLNLQCFTNNAKSNSVKNIRKDRILSSSGNLKSFLINEIDDYEIKKKSDFVKGAESAFTEGEPLNELRANKDNSHGENKGEAIVNHLDDKRGNDKRSDDDDRGDNISDDNSRDGNEGMTIKDTLCHSMEGLFTIDYGPSSCTVATRNLSIPLKCSSYNKMCSHLEIYNNSKNKNDPCIGGNIKKKRKHNEDKNNVNCMNKKRTMYNENKRNVEHKIKSTGKTDSMNNCFSELSKKNERQSIVNLGNSNNFLNFNKSKKKKKNILDIL</sequence>
<dbReference type="EMBL" id="LT594497">
    <property type="protein sequence ID" value="SBT71235.1"/>
    <property type="molecule type" value="Genomic_DNA"/>
</dbReference>
<reference evidence="2 3" key="1">
    <citation type="submission" date="2016-06" db="EMBL/GenBank/DDBJ databases">
        <authorList>
            <consortium name="Pathogen Informatics"/>
        </authorList>
    </citation>
    <scope>NUCLEOTIDE SEQUENCE [LARGE SCALE GENOMIC DNA]</scope>
    <source>
        <strain evidence="2">PmlGA01</strain>
    </source>
</reference>
<name>A0A1C3KCD5_PLAMA</name>
<accession>A0A1C3KCD5</accession>
<feature type="region of interest" description="Disordered" evidence="1">
    <location>
        <begin position="167"/>
        <end position="223"/>
    </location>
</feature>
<dbReference type="Proteomes" id="UP000219799">
    <property type="component" value="Chromosome 9"/>
</dbReference>